<proteinExistence type="predicted"/>
<name>A0A6C2UEV2_9BACT</name>
<accession>A0A6C2UEV2</accession>
<keyword evidence="1" id="KW-0732">Signal</keyword>
<evidence type="ECO:0000313" key="3">
    <source>
        <dbReference type="Proteomes" id="UP000346198"/>
    </source>
</evidence>
<protein>
    <recommendedName>
        <fullName evidence="4">Outer membrane protein assembly factor BamB</fullName>
    </recommendedName>
</protein>
<sequence length="292" mass="31795">MKVLLFLAVLSTACGWCEATNTYLISFHRPDAVVIVDEAGSVLWKAEEPLVHPQDCAVTATGDILCSEKTGVVALGLDQSVKWRYTVPEGAENPIAYPLGPDRFLIAVEGPTQLLEINSKGDILKTIQLSTSATEQAHGQIRGARKTKDGTYLVAFYREGAIREYNEKGEVVRDFGSGLKGAIGIARLGNGNTLLAKVDMIWEVDSDDHVVWDFVVSRDTTFGKAKLGGVAKLKNGNVMTKFYTSSKKVPTLIEIAPDKSIVREISVPGYVKAGHFQILTEDFKPSPDVVVR</sequence>
<dbReference type="Proteomes" id="UP000346198">
    <property type="component" value="Unassembled WGS sequence"/>
</dbReference>
<evidence type="ECO:0008006" key="4">
    <source>
        <dbReference type="Google" id="ProtNLM"/>
    </source>
</evidence>
<dbReference type="RefSeq" id="WP_136060197.1">
    <property type="nucleotide sequence ID" value="NZ_CAAHFH010000001.1"/>
</dbReference>
<organism evidence="2 3">
    <name type="scientific">Pontiella sulfatireligans</name>
    <dbReference type="NCBI Taxonomy" id="2750658"/>
    <lineage>
        <taxon>Bacteria</taxon>
        <taxon>Pseudomonadati</taxon>
        <taxon>Kiritimatiellota</taxon>
        <taxon>Kiritimatiellia</taxon>
        <taxon>Kiritimatiellales</taxon>
        <taxon>Pontiellaceae</taxon>
        <taxon>Pontiella</taxon>
    </lineage>
</organism>
<dbReference type="AlphaFoldDB" id="A0A6C2UEV2"/>
<evidence type="ECO:0000256" key="1">
    <source>
        <dbReference type="SAM" id="SignalP"/>
    </source>
</evidence>
<dbReference type="EMBL" id="CAAHFH010000001">
    <property type="protein sequence ID" value="VGO18742.1"/>
    <property type="molecule type" value="Genomic_DNA"/>
</dbReference>
<feature type="signal peptide" evidence="1">
    <location>
        <begin position="1"/>
        <end position="19"/>
    </location>
</feature>
<evidence type="ECO:0000313" key="2">
    <source>
        <dbReference type="EMBL" id="VGO18742.1"/>
    </source>
</evidence>
<dbReference type="SUPFAM" id="SSF63829">
    <property type="entry name" value="Calcium-dependent phosphotriesterase"/>
    <property type="match status" value="1"/>
</dbReference>
<feature type="chain" id="PRO_5025565742" description="Outer membrane protein assembly factor BamB" evidence="1">
    <location>
        <begin position="20"/>
        <end position="292"/>
    </location>
</feature>
<reference evidence="2 3" key="1">
    <citation type="submission" date="2019-04" db="EMBL/GenBank/DDBJ databases">
        <authorList>
            <person name="Van Vliet M D."/>
        </authorList>
    </citation>
    <scope>NUCLEOTIDE SEQUENCE [LARGE SCALE GENOMIC DNA]</scope>
    <source>
        <strain evidence="2 3">F21</strain>
    </source>
</reference>
<keyword evidence="3" id="KW-1185">Reference proteome</keyword>
<gene>
    <name evidence="2" type="ORF">SCARR_00795</name>
</gene>